<evidence type="ECO:0000313" key="10">
    <source>
        <dbReference type="Proteomes" id="UP000626109"/>
    </source>
</evidence>
<comment type="subcellular location">
    <subcellularLocation>
        <location evidence="1">Membrane</location>
        <topology evidence="1">Multi-pass membrane protein</topology>
    </subcellularLocation>
</comment>
<feature type="transmembrane region" description="Helical" evidence="6">
    <location>
        <begin position="40"/>
        <end position="63"/>
    </location>
</feature>
<dbReference type="Proteomes" id="UP000654075">
    <property type="component" value="Unassembled WGS sequence"/>
</dbReference>
<dbReference type="EMBL" id="CAJNNV010017272">
    <property type="protein sequence ID" value="CAE8605028.1"/>
    <property type="molecule type" value="Genomic_DNA"/>
</dbReference>
<proteinExistence type="predicted"/>
<evidence type="ECO:0000259" key="7">
    <source>
        <dbReference type="Pfam" id="PF00520"/>
    </source>
</evidence>
<dbReference type="GO" id="GO:0016020">
    <property type="term" value="C:membrane"/>
    <property type="evidence" value="ECO:0007669"/>
    <property type="project" value="UniProtKB-SubCell"/>
</dbReference>
<dbReference type="Gene3D" id="1.20.120.350">
    <property type="entry name" value="Voltage-gated potassium channels. Chain C"/>
    <property type="match status" value="1"/>
</dbReference>
<feature type="compositionally biased region" description="Basic residues" evidence="5">
    <location>
        <begin position="641"/>
        <end position="667"/>
    </location>
</feature>
<feature type="region of interest" description="Disordered" evidence="5">
    <location>
        <begin position="627"/>
        <end position="694"/>
    </location>
</feature>
<protein>
    <recommendedName>
        <fullName evidence="7">Ion transport domain-containing protein</fullName>
    </recommendedName>
</protein>
<dbReference type="InterPro" id="IPR005821">
    <property type="entry name" value="Ion_trans_dom"/>
</dbReference>
<dbReference type="GO" id="GO:0005216">
    <property type="term" value="F:monoatomic ion channel activity"/>
    <property type="evidence" value="ECO:0007669"/>
    <property type="project" value="InterPro"/>
</dbReference>
<evidence type="ECO:0000256" key="2">
    <source>
        <dbReference type="ARBA" id="ARBA00022692"/>
    </source>
</evidence>
<dbReference type="Proteomes" id="UP000626109">
    <property type="component" value="Unassembled WGS sequence"/>
</dbReference>
<comment type="caution">
    <text evidence="9">The sequence shown here is derived from an EMBL/GenBank/DDBJ whole genome shotgun (WGS) entry which is preliminary data.</text>
</comment>
<evidence type="ECO:0000313" key="11">
    <source>
        <dbReference type="Proteomes" id="UP000654075"/>
    </source>
</evidence>
<evidence type="ECO:0000256" key="5">
    <source>
        <dbReference type="SAM" id="MobiDB-lite"/>
    </source>
</evidence>
<evidence type="ECO:0000256" key="1">
    <source>
        <dbReference type="ARBA" id="ARBA00004141"/>
    </source>
</evidence>
<accession>A0A813JTJ3</accession>
<dbReference type="AlphaFoldDB" id="A0A813JTJ3"/>
<dbReference type="Pfam" id="PF00520">
    <property type="entry name" value="Ion_trans"/>
    <property type="match status" value="1"/>
</dbReference>
<feature type="domain" description="Ion transport" evidence="7">
    <location>
        <begin position="366"/>
        <end position="486"/>
    </location>
</feature>
<dbReference type="EMBL" id="CAJNNW010026153">
    <property type="protein sequence ID" value="CAE8683061.1"/>
    <property type="molecule type" value="Genomic_DNA"/>
</dbReference>
<keyword evidence="2 6" id="KW-0812">Transmembrane</keyword>
<name>A0A813JTJ3_POLGL</name>
<evidence type="ECO:0000256" key="6">
    <source>
        <dbReference type="SAM" id="Phobius"/>
    </source>
</evidence>
<evidence type="ECO:0000313" key="8">
    <source>
        <dbReference type="EMBL" id="CAE8605028.1"/>
    </source>
</evidence>
<feature type="transmembrane region" description="Helical" evidence="6">
    <location>
        <begin position="395"/>
        <end position="417"/>
    </location>
</feature>
<gene>
    <name evidence="8" type="ORF">PGLA1383_LOCUS23165</name>
    <name evidence="9" type="ORF">PGLA2088_LOCUS23265</name>
</gene>
<keyword evidence="11" id="KW-1185">Reference proteome</keyword>
<evidence type="ECO:0000256" key="4">
    <source>
        <dbReference type="ARBA" id="ARBA00023136"/>
    </source>
</evidence>
<organism evidence="9 10">
    <name type="scientific">Polarella glacialis</name>
    <name type="common">Dinoflagellate</name>
    <dbReference type="NCBI Taxonomy" id="89957"/>
    <lineage>
        <taxon>Eukaryota</taxon>
        <taxon>Sar</taxon>
        <taxon>Alveolata</taxon>
        <taxon>Dinophyceae</taxon>
        <taxon>Suessiales</taxon>
        <taxon>Suessiaceae</taxon>
        <taxon>Polarella</taxon>
    </lineage>
</organism>
<keyword evidence="3 6" id="KW-1133">Transmembrane helix</keyword>
<evidence type="ECO:0000256" key="3">
    <source>
        <dbReference type="ARBA" id="ARBA00022989"/>
    </source>
</evidence>
<reference evidence="9" key="1">
    <citation type="submission" date="2021-02" db="EMBL/GenBank/DDBJ databases">
        <authorList>
            <person name="Dougan E. K."/>
            <person name="Rhodes N."/>
            <person name="Thang M."/>
            <person name="Chan C."/>
        </authorList>
    </citation>
    <scope>NUCLEOTIDE SEQUENCE</scope>
</reference>
<evidence type="ECO:0000313" key="9">
    <source>
        <dbReference type="EMBL" id="CAE8683061.1"/>
    </source>
</evidence>
<sequence length="694" mass="77972">MRPSWSGADFAAPSASLSHSRCTWSRHMAPAITAYEGNQVMFYISGMAFLTLIFNATTCPNLVKFLRITQPSATTRKMLLWVHGRLIEQAAEHEQDCCAAGAEIMHWVLDDVKHHVETMPTHDDEDKVQSDNALKSCFRNLLAQKPKAVQCARPAELVQDFENALQEYKAVSHILKERMPKLPESTLVNKRKVLVNSLVLGLADPLNAQGYNSPPAEKSAAAGKSKVASVMVGVPSTTHKNGQPDDELDEDAVLDHIGVRPMSFDPLFMVAARNAFMELVRASYWEQIADGSFGQHGRGRAEAVLHSVEGTIASNEGKLNDLTFLQQELEPLSLTPDEDEPKELETSGMVNGVRRLAKSERFKTIVSISCVISVIIDIIWDSMKQNEYSHNLHSMWLGLEIALLLFFILEQSVRLFAYRMAYFKKVSNVFDGLLFLLIVVGIGLELDGKNTWLFTADFWVFRLIRVFRCIVPTRVADAIQFWQQLKKKFSGRGFSAEQAQCMEHILMYTAYCKAHVHAQHEFVEFFGRQHMPLPGDQACVILESHTLVYKASVAALKAATSLDQEALDDINILREGSSAVENMRKFISHAQEQNVISSSAAETLMEPMVHKQRDWINHIHGVELGTNSPGEKNLLASKKPWTGRRAGRRRHLEGRVLRRRRPRRRSMRTPGLPASSSGNKRSRWPLPAEPAKDV</sequence>
<dbReference type="InterPro" id="IPR027359">
    <property type="entry name" value="Volt_channel_dom_sf"/>
</dbReference>
<feature type="transmembrane region" description="Helical" evidence="6">
    <location>
        <begin position="429"/>
        <end position="446"/>
    </location>
</feature>
<feature type="transmembrane region" description="Helical" evidence="6">
    <location>
        <begin position="364"/>
        <end position="383"/>
    </location>
</feature>
<keyword evidence="4 6" id="KW-0472">Membrane</keyword>
<dbReference type="SUPFAM" id="SSF81324">
    <property type="entry name" value="Voltage-gated potassium channels"/>
    <property type="match status" value="1"/>
</dbReference>